<keyword evidence="4" id="KW-1185">Reference proteome</keyword>
<organism evidence="3 4">
    <name type="scientific">Streptomyces noboritoensis</name>
    <dbReference type="NCBI Taxonomy" id="67337"/>
    <lineage>
        <taxon>Bacteria</taxon>
        <taxon>Bacillati</taxon>
        <taxon>Actinomycetota</taxon>
        <taxon>Actinomycetes</taxon>
        <taxon>Kitasatosporales</taxon>
        <taxon>Streptomycetaceae</taxon>
        <taxon>Streptomyces</taxon>
    </lineage>
</organism>
<dbReference type="InterPro" id="IPR035992">
    <property type="entry name" value="Ricin_B-like_lectins"/>
</dbReference>
<dbReference type="PROSITE" id="PS50231">
    <property type="entry name" value="RICIN_B_LECTIN"/>
    <property type="match status" value="1"/>
</dbReference>
<sequence length="201" mass="21700">MRIWRRAAVALATLGALFLAAPTAGAVSPGSDHAPDRARIGVAKAKDAVRAAPDPKLDLAAAATFVHLVNYGSGQCLAVPGGSLNQGTGLIQWPCGTWNDHYWNLEPWSIGGVRYYRVVNYNSNQCLAVPGGSRQNGVQVIQWPCGTWYDHFWRFDATGGGTYHVVNYNSGQCLAVEGGSRNAGAKAIQWPCGTWADHYWR</sequence>
<proteinExistence type="predicted"/>
<feature type="domain" description="Ricin B lectin" evidence="2">
    <location>
        <begin position="108"/>
        <end position="190"/>
    </location>
</feature>
<feature type="signal peptide" evidence="1">
    <location>
        <begin position="1"/>
        <end position="26"/>
    </location>
</feature>
<name>A0ABV6TF78_9ACTN</name>
<keyword evidence="1" id="KW-0732">Signal</keyword>
<dbReference type="SUPFAM" id="SSF50370">
    <property type="entry name" value="Ricin B-like lectins"/>
    <property type="match status" value="1"/>
</dbReference>
<dbReference type="Proteomes" id="UP001589887">
    <property type="component" value="Unassembled WGS sequence"/>
</dbReference>
<dbReference type="CDD" id="cd00161">
    <property type="entry name" value="beta-trefoil_Ricin-like"/>
    <property type="match status" value="1"/>
</dbReference>
<evidence type="ECO:0000259" key="2">
    <source>
        <dbReference type="Pfam" id="PF14200"/>
    </source>
</evidence>
<comment type="caution">
    <text evidence="3">The sequence shown here is derived from an EMBL/GenBank/DDBJ whole genome shotgun (WGS) entry which is preliminary data.</text>
</comment>
<reference evidence="3 4" key="1">
    <citation type="submission" date="2024-09" db="EMBL/GenBank/DDBJ databases">
        <authorList>
            <person name="Sun Q."/>
            <person name="Mori K."/>
        </authorList>
    </citation>
    <scope>NUCLEOTIDE SEQUENCE [LARGE SCALE GENOMIC DNA]</scope>
    <source>
        <strain evidence="3 4">JCM 4557</strain>
    </source>
</reference>
<feature type="chain" id="PRO_5046633876" evidence="1">
    <location>
        <begin position="27"/>
        <end position="201"/>
    </location>
</feature>
<gene>
    <name evidence="3" type="ORF">ACFH04_12090</name>
</gene>
<dbReference type="RefSeq" id="WP_394318675.1">
    <property type="nucleotide sequence ID" value="NZ_JBHMQV010000009.1"/>
</dbReference>
<accession>A0ABV6TF78</accession>
<evidence type="ECO:0000313" key="3">
    <source>
        <dbReference type="EMBL" id="MFC0844437.1"/>
    </source>
</evidence>
<dbReference type="Gene3D" id="2.80.10.50">
    <property type="match status" value="3"/>
</dbReference>
<dbReference type="EMBL" id="JBHMQV010000009">
    <property type="protein sequence ID" value="MFC0844437.1"/>
    <property type="molecule type" value="Genomic_DNA"/>
</dbReference>
<dbReference type="InterPro" id="IPR000772">
    <property type="entry name" value="Ricin_B_lectin"/>
</dbReference>
<protein>
    <submittedName>
        <fullName evidence="3">RICIN domain-containing protein</fullName>
    </submittedName>
</protein>
<dbReference type="Pfam" id="PF14200">
    <property type="entry name" value="RicinB_lectin_2"/>
    <property type="match status" value="1"/>
</dbReference>
<evidence type="ECO:0000313" key="4">
    <source>
        <dbReference type="Proteomes" id="UP001589887"/>
    </source>
</evidence>
<evidence type="ECO:0000256" key="1">
    <source>
        <dbReference type="SAM" id="SignalP"/>
    </source>
</evidence>